<reference evidence="2 3" key="1">
    <citation type="submission" date="2016-10" db="EMBL/GenBank/DDBJ databases">
        <authorList>
            <person name="Varghese N."/>
            <person name="Submissions S."/>
        </authorList>
    </citation>
    <scope>NUCLEOTIDE SEQUENCE [LARGE SCALE GENOMIC DNA]</scope>
    <source>
        <strain evidence="2 3">DSM 25353</strain>
    </source>
</reference>
<dbReference type="SUPFAM" id="SSF53597">
    <property type="entry name" value="Dihydrofolate reductase-like"/>
    <property type="match status" value="1"/>
</dbReference>
<gene>
    <name evidence="2" type="ORF">SAMN05444410_102225</name>
</gene>
<dbReference type="PANTHER" id="PTHR38011:SF11">
    <property type="entry name" value="2,5-DIAMINO-6-RIBOSYLAMINO-4(3H)-PYRIMIDINONE 5'-PHOSPHATE REDUCTASE"/>
    <property type="match status" value="1"/>
</dbReference>
<dbReference type="InterPro" id="IPR024072">
    <property type="entry name" value="DHFR-like_dom_sf"/>
</dbReference>
<protein>
    <submittedName>
        <fullName evidence="2">Dihydrofolate reductase</fullName>
    </submittedName>
</protein>
<dbReference type="RefSeq" id="WP_092722374.1">
    <property type="nucleotide sequence ID" value="NZ_FNNO01000002.1"/>
</dbReference>
<evidence type="ECO:0000313" key="2">
    <source>
        <dbReference type="EMBL" id="SDW40644.1"/>
    </source>
</evidence>
<sequence>MRKIIVTEFITLDGVVEAPGGNETLHPHGGWQFNYNAPETGQYKVDELASVDTLLLGKNTYELFAGYWPSQTGGGFADRINRYPKYVVSHSLQKAEWNNSHILRDVAKDVAALKKTNGGDILVYGSATLVKALLHHDLVDELRLMVFPLSIGGGLRLFEDNRVLKKFELKYSRTINNGVLILEYWKREH</sequence>
<name>A0A8X8IEH5_9BACT</name>
<dbReference type="Gene3D" id="3.40.430.10">
    <property type="entry name" value="Dihydrofolate Reductase, subunit A"/>
    <property type="match status" value="1"/>
</dbReference>
<evidence type="ECO:0000259" key="1">
    <source>
        <dbReference type="Pfam" id="PF01872"/>
    </source>
</evidence>
<organism evidence="2 3">
    <name type="scientific">Hydrobacter penzbergensis</name>
    <dbReference type="NCBI Taxonomy" id="1235997"/>
    <lineage>
        <taxon>Bacteria</taxon>
        <taxon>Pseudomonadati</taxon>
        <taxon>Bacteroidota</taxon>
        <taxon>Chitinophagia</taxon>
        <taxon>Chitinophagales</taxon>
        <taxon>Chitinophagaceae</taxon>
        <taxon>Hydrobacter</taxon>
    </lineage>
</organism>
<proteinExistence type="predicted"/>
<accession>A0A8X8IEH5</accession>
<comment type="caution">
    <text evidence="2">The sequence shown here is derived from an EMBL/GenBank/DDBJ whole genome shotgun (WGS) entry which is preliminary data.</text>
</comment>
<dbReference type="GO" id="GO:0008703">
    <property type="term" value="F:5-amino-6-(5-phosphoribosylamino)uracil reductase activity"/>
    <property type="evidence" value="ECO:0007669"/>
    <property type="project" value="InterPro"/>
</dbReference>
<dbReference type="EMBL" id="FNNO01000002">
    <property type="protein sequence ID" value="SDW40644.1"/>
    <property type="molecule type" value="Genomic_DNA"/>
</dbReference>
<dbReference type="GO" id="GO:0009231">
    <property type="term" value="P:riboflavin biosynthetic process"/>
    <property type="evidence" value="ECO:0007669"/>
    <property type="project" value="InterPro"/>
</dbReference>
<dbReference type="PANTHER" id="PTHR38011">
    <property type="entry name" value="DIHYDROFOLATE REDUCTASE FAMILY PROTEIN (AFU_ORTHOLOGUE AFUA_8G06820)"/>
    <property type="match status" value="1"/>
</dbReference>
<evidence type="ECO:0000313" key="3">
    <source>
        <dbReference type="Proteomes" id="UP000198711"/>
    </source>
</evidence>
<dbReference type="AlphaFoldDB" id="A0A8X8IEH5"/>
<dbReference type="Pfam" id="PF01872">
    <property type="entry name" value="RibD_C"/>
    <property type="match status" value="1"/>
</dbReference>
<feature type="domain" description="Bacterial bifunctional deaminase-reductase C-terminal" evidence="1">
    <location>
        <begin position="2"/>
        <end position="180"/>
    </location>
</feature>
<dbReference type="Proteomes" id="UP000198711">
    <property type="component" value="Unassembled WGS sequence"/>
</dbReference>
<dbReference type="InterPro" id="IPR002734">
    <property type="entry name" value="RibDG_C"/>
</dbReference>
<keyword evidence="3" id="KW-1185">Reference proteome</keyword>
<dbReference type="InterPro" id="IPR050765">
    <property type="entry name" value="Riboflavin_Biosynth_HTPR"/>
</dbReference>